<reference evidence="1 2" key="1">
    <citation type="submission" date="2018-08" db="EMBL/GenBank/DDBJ databases">
        <title>Comamonas testosteroni strain SWCO2.</title>
        <authorList>
            <person name="Jiang N."/>
            <person name="Zhang X.Z."/>
        </authorList>
    </citation>
    <scope>NUCLEOTIDE SEQUENCE [LARGE SCALE GENOMIC DNA]</scope>
    <source>
        <strain evidence="1 2">SWCO2</strain>
    </source>
</reference>
<name>A0A373FLZ3_COMTE</name>
<dbReference type="EMBL" id="QURR01000011">
    <property type="protein sequence ID" value="RGE45170.1"/>
    <property type="molecule type" value="Genomic_DNA"/>
</dbReference>
<evidence type="ECO:0000313" key="2">
    <source>
        <dbReference type="Proteomes" id="UP000261948"/>
    </source>
</evidence>
<evidence type="ECO:0000313" key="1">
    <source>
        <dbReference type="EMBL" id="RGE45170.1"/>
    </source>
</evidence>
<comment type="caution">
    <text evidence="1">The sequence shown here is derived from an EMBL/GenBank/DDBJ whole genome shotgun (WGS) entry which is preliminary data.</text>
</comment>
<accession>A0A373FLZ3</accession>
<proteinExistence type="predicted"/>
<keyword evidence="2" id="KW-1185">Reference proteome</keyword>
<sequence length="286" mass="33136">MKGSAMTVVIEQRRKIDRMKITVPLNPDQYSVALSILHGIADVAESKNIKHWRKPYRSGLMLKSGPQSIAQITTGISKTQYRYWQWELWPDHINRPEYSPVWKDFQSLFHILAADHDPVYSLDHAMNEGKVSYLEIARDFVGVDKQDLLPWTSHTKKGDIWQKGIKKGSIYVGSKDSPRQFCIYDKRLKLIAKGQPCPQSSLLRVEARLRHPGILTRDLDQLEDPFQALHIASLSKARALSKEKQWQSFIQNASNNSSSMAFSQLSKHYRKIYRERLTECAVKWWN</sequence>
<protein>
    <submittedName>
        <fullName evidence="1">Uncharacterized protein</fullName>
    </submittedName>
</protein>
<dbReference type="Proteomes" id="UP000261948">
    <property type="component" value="Unassembled WGS sequence"/>
</dbReference>
<gene>
    <name evidence="1" type="ORF">DZC30_11080</name>
</gene>
<dbReference type="AlphaFoldDB" id="A0A373FLZ3"/>
<organism evidence="1 2">
    <name type="scientific">Comamonas testosteroni</name>
    <name type="common">Pseudomonas testosteroni</name>
    <dbReference type="NCBI Taxonomy" id="285"/>
    <lineage>
        <taxon>Bacteria</taxon>
        <taxon>Pseudomonadati</taxon>
        <taxon>Pseudomonadota</taxon>
        <taxon>Betaproteobacteria</taxon>
        <taxon>Burkholderiales</taxon>
        <taxon>Comamonadaceae</taxon>
        <taxon>Comamonas</taxon>
    </lineage>
</organism>